<reference evidence="8 9" key="1">
    <citation type="submission" date="2018-08" db="EMBL/GenBank/DDBJ databases">
        <title>Bacillus jemisoniae sp. nov., Bacillus chryseoplanitiae sp. nov., Bacillus resnikiae sp. nov., and Bacillus frankliniae sp. nov., isolated from Viking spacecraft and associated surfaces.</title>
        <authorList>
            <person name="Seuylemezian A."/>
            <person name="Vaishampayan P."/>
        </authorList>
    </citation>
    <scope>NUCLEOTIDE SEQUENCE [LARGE SCALE GENOMIC DNA]</scope>
    <source>
        <strain evidence="8 9">MA001</strain>
    </source>
</reference>
<name>A0A398B7Y4_9BACI</name>
<dbReference type="PROSITE" id="PS50883">
    <property type="entry name" value="EAL"/>
    <property type="match status" value="1"/>
</dbReference>
<dbReference type="InterPro" id="IPR029787">
    <property type="entry name" value="Nucleotide_cyclase"/>
</dbReference>
<dbReference type="NCBIfam" id="TIGR00254">
    <property type="entry name" value="GGDEF"/>
    <property type="match status" value="1"/>
</dbReference>
<dbReference type="InterPro" id="IPR000160">
    <property type="entry name" value="GGDEF_dom"/>
</dbReference>
<sequence>MSIKKKLPLIFTLLVLCILIANNALHYLRSKQQLINFNEKEIALITQEVSYQVESAKKGSLFVENILGRELRTASIAIQNSLPSKHEEITNEQLKALADELMISHITLLAQKENDIIGVKSSDSHEVNMSTKEWGYWYDAFQQLFSLSPVNVKEGVALPNYWTGPTEIASSNPDHTDKWGYFYDGSTNFIINPYFRDNQVLEYEKQFGPSNVMERFTKELDGVVELTVFNPEKFGKKSRIINKNGYNYIRIADQPIWYGTYNYSNQELDTEMIQKAIKTGETQHYTETINEKNVRKTFVPINTDVDVPYVIGVTYDYGLMQKELNRELLNHLLLLIPFILVVLITSFVFSRSITKPIGYIVGQVNEIAQGKFGKNLILKRKDELGLLTRNVNALSNFLQAYVTDLKQSQEVIEFQAYHDSLTGLPNRRYLQEELNKMIVNTKQTDGSVAVLFIDIDRFKDINDSLGHALGDELIKLVSNRLKSCLSSTNSFVTRQGGDEFVILFKNLKLEKVKAAAETIVTVIKHPFIIEGNEIHVGVSCGLSLYPMHTENQDTLMVYADIAMYEAKKQGGSKVVVYNDTINIKNEEKLRIETRLRKAIKEEKIEVYYQPKINAKENIITGVEALVRWTDEELGFVSPDKFIPVAESTGLIHSLWELAMKKACFQVSKWNEGRLEPLNLAVNFSPKQFQDSSRLIKQVVDILSESKLSPAYFEVEITENILFDHSAETIEALEKLRNYGVSVSVDDFGTGYSSFSYLKTLPVDNLKIDRTFIQDIQEDYSNSEISEAIITMARGLRLHVIAEGVEEEHQKEFLLKNGCYHMQGYLFSKPLSKQDFERFLKENY</sequence>
<comment type="caution">
    <text evidence="8">The sequence shown here is derived from an EMBL/GenBank/DDBJ whole genome shotgun (WGS) entry which is preliminary data.</text>
</comment>
<evidence type="ECO:0000256" key="3">
    <source>
        <dbReference type="ARBA" id="ARBA00023136"/>
    </source>
</evidence>
<evidence type="ECO:0000259" key="5">
    <source>
        <dbReference type="PROSITE" id="PS50883"/>
    </source>
</evidence>
<dbReference type="PROSITE" id="PS50887">
    <property type="entry name" value="GGDEF"/>
    <property type="match status" value="1"/>
</dbReference>
<dbReference type="Pfam" id="PF00990">
    <property type="entry name" value="GGDEF"/>
    <property type="match status" value="1"/>
</dbReference>
<feature type="domain" description="EAL" evidence="5">
    <location>
        <begin position="588"/>
        <end position="843"/>
    </location>
</feature>
<dbReference type="CDD" id="cd01949">
    <property type="entry name" value="GGDEF"/>
    <property type="match status" value="1"/>
</dbReference>
<dbReference type="Gene3D" id="3.30.70.270">
    <property type="match status" value="1"/>
</dbReference>
<dbReference type="CDD" id="cd06225">
    <property type="entry name" value="HAMP"/>
    <property type="match status" value="1"/>
</dbReference>
<evidence type="ECO:0000256" key="4">
    <source>
        <dbReference type="SAM" id="Phobius"/>
    </source>
</evidence>
<keyword evidence="4" id="KW-0812">Transmembrane</keyword>
<dbReference type="Proteomes" id="UP000266016">
    <property type="component" value="Unassembled WGS sequence"/>
</dbReference>
<dbReference type="InterPro" id="IPR043128">
    <property type="entry name" value="Rev_trsase/Diguanyl_cyclase"/>
</dbReference>
<dbReference type="PROSITE" id="PS50885">
    <property type="entry name" value="HAMP"/>
    <property type="match status" value="1"/>
</dbReference>
<keyword evidence="3 4" id="KW-0472">Membrane</keyword>
<dbReference type="SMART" id="SM00267">
    <property type="entry name" value="GGDEF"/>
    <property type="match status" value="1"/>
</dbReference>
<dbReference type="SUPFAM" id="SSF158472">
    <property type="entry name" value="HAMP domain-like"/>
    <property type="match status" value="1"/>
</dbReference>
<evidence type="ECO:0000259" key="6">
    <source>
        <dbReference type="PROSITE" id="PS50885"/>
    </source>
</evidence>
<organism evidence="8 9">
    <name type="scientific">Peribacillus asahii</name>
    <dbReference type="NCBI Taxonomy" id="228899"/>
    <lineage>
        <taxon>Bacteria</taxon>
        <taxon>Bacillati</taxon>
        <taxon>Bacillota</taxon>
        <taxon>Bacilli</taxon>
        <taxon>Bacillales</taxon>
        <taxon>Bacillaceae</taxon>
        <taxon>Peribacillus</taxon>
    </lineage>
</organism>
<feature type="domain" description="HAMP" evidence="6">
    <location>
        <begin position="351"/>
        <end position="403"/>
    </location>
</feature>
<dbReference type="InterPro" id="IPR052155">
    <property type="entry name" value="Biofilm_reg_signaling"/>
</dbReference>
<dbReference type="EMBL" id="QWVS01000028">
    <property type="protein sequence ID" value="RID84020.1"/>
    <property type="molecule type" value="Genomic_DNA"/>
</dbReference>
<dbReference type="AlphaFoldDB" id="A0A398B7Y4"/>
<keyword evidence="2" id="KW-1003">Cell membrane</keyword>
<accession>A0A398B7Y4</accession>
<dbReference type="SUPFAM" id="SSF141868">
    <property type="entry name" value="EAL domain-like"/>
    <property type="match status" value="1"/>
</dbReference>
<dbReference type="PANTHER" id="PTHR44757">
    <property type="entry name" value="DIGUANYLATE CYCLASE DGCP"/>
    <property type="match status" value="1"/>
</dbReference>
<dbReference type="InterPro" id="IPR035919">
    <property type="entry name" value="EAL_sf"/>
</dbReference>
<evidence type="ECO:0000256" key="1">
    <source>
        <dbReference type="ARBA" id="ARBA00004236"/>
    </source>
</evidence>
<proteinExistence type="predicted"/>
<dbReference type="FunFam" id="3.30.70.270:FF:000001">
    <property type="entry name" value="Diguanylate cyclase domain protein"/>
    <property type="match status" value="1"/>
</dbReference>
<dbReference type="SUPFAM" id="SSF55073">
    <property type="entry name" value="Nucleotide cyclase"/>
    <property type="match status" value="1"/>
</dbReference>
<dbReference type="PANTHER" id="PTHR44757:SF2">
    <property type="entry name" value="BIOFILM ARCHITECTURE MAINTENANCE PROTEIN MBAA"/>
    <property type="match status" value="1"/>
</dbReference>
<comment type="subcellular location">
    <subcellularLocation>
        <location evidence="1">Cell membrane</location>
    </subcellularLocation>
</comment>
<dbReference type="Gene3D" id="3.20.20.450">
    <property type="entry name" value="EAL domain"/>
    <property type="match status" value="1"/>
</dbReference>
<dbReference type="Gene3D" id="6.10.340.10">
    <property type="match status" value="1"/>
</dbReference>
<feature type="transmembrane region" description="Helical" evidence="4">
    <location>
        <begin position="328"/>
        <end position="349"/>
    </location>
</feature>
<dbReference type="CDD" id="cd01948">
    <property type="entry name" value="EAL"/>
    <property type="match status" value="1"/>
</dbReference>
<evidence type="ECO:0000259" key="7">
    <source>
        <dbReference type="PROSITE" id="PS50887"/>
    </source>
</evidence>
<dbReference type="InterPro" id="IPR003660">
    <property type="entry name" value="HAMP_dom"/>
</dbReference>
<keyword evidence="9" id="KW-1185">Reference proteome</keyword>
<dbReference type="GO" id="GO:0005886">
    <property type="term" value="C:plasma membrane"/>
    <property type="evidence" value="ECO:0007669"/>
    <property type="project" value="UniProtKB-SubCell"/>
</dbReference>
<dbReference type="InterPro" id="IPR001633">
    <property type="entry name" value="EAL_dom"/>
</dbReference>
<dbReference type="SMART" id="SM00304">
    <property type="entry name" value="HAMP"/>
    <property type="match status" value="1"/>
</dbReference>
<dbReference type="GO" id="GO:0007165">
    <property type="term" value="P:signal transduction"/>
    <property type="evidence" value="ECO:0007669"/>
    <property type="project" value="InterPro"/>
</dbReference>
<evidence type="ECO:0000256" key="2">
    <source>
        <dbReference type="ARBA" id="ARBA00022475"/>
    </source>
</evidence>
<protein>
    <submittedName>
        <fullName evidence="8">EAL domain-containing protein</fullName>
    </submittedName>
</protein>
<dbReference type="Pfam" id="PF00672">
    <property type="entry name" value="HAMP"/>
    <property type="match status" value="1"/>
</dbReference>
<gene>
    <name evidence="8" type="ORF">D1953_14310</name>
</gene>
<dbReference type="RefSeq" id="WP_119117872.1">
    <property type="nucleotide sequence ID" value="NZ_QWVS01000028.1"/>
</dbReference>
<evidence type="ECO:0000313" key="8">
    <source>
        <dbReference type="EMBL" id="RID84020.1"/>
    </source>
</evidence>
<feature type="domain" description="GGDEF" evidence="7">
    <location>
        <begin position="446"/>
        <end position="579"/>
    </location>
</feature>
<dbReference type="SMART" id="SM00052">
    <property type="entry name" value="EAL"/>
    <property type="match status" value="1"/>
</dbReference>
<keyword evidence="4" id="KW-1133">Transmembrane helix</keyword>
<evidence type="ECO:0000313" key="9">
    <source>
        <dbReference type="Proteomes" id="UP000266016"/>
    </source>
</evidence>
<dbReference type="Pfam" id="PF00563">
    <property type="entry name" value="EAL"/>
    <property type="match status" value="1"/>
</dbReference>